<keyword evidence="3" id="KW-0472">Membrane</keyword>
<dbReference type="AlphaFoldDB" id="A0A2K2D8U9"/>
<dbReference type="InterPro" id="IPR035979">
    <property type="entry name" value="RBD_domain_sf"/>
</dbReference>
<dbReference type="STRING" id="15368.A0A2K2D8U9"/>
<evidence type="ECO:0000313" key="5">
    <source>
        <dbReference type="EMBL" id="PNT70687.1"/>
    </source>
</evidence>
<dbReference type="PROSITE" id="PS50102">
    <property type="entry name" value="RRM"/>
    <property type="match status" value="2"/>
</dbReference>
<name>A0A2K2D8U9_BRADI</name>
<feature type="transmembrane region" description="Helical" evidence="3">
    <location>
        <begin position="32"/>
        <end position="56"/>
    </location>
</feature>
<sequence length="194" mass="22207">MCCFFAFYIAVLFMSYVIFCSISIAGRQLDNTVIGICLGLLFVLNYSFCFAVQILYDRETGQSRGYGYVTMSTVEEAEMAVNTFHRRELYGKLMTVEMRSPHQHRSPVRIFVGNLPCEVDGSMLNLLFSEHGQVVDTKVAYGYVKGVWRSRRFGFVTMATREESDDAICYLHRRIWKGCKLRVEVAKGVPRRGS</sequence>
<dbReference type="InterPro" id="IPR000504">
    <property type="entry name" value="RRM_dom"/>
</dbReference>
<gene>
    <name evidence="5" type="ORF">BRADI_2g16227v3</name>
</gene>
<dbReference type="SUPFAM" id="SSF54928">
    <property type="entry name" value="RNA-binding domain, RBD"/>
    <property type="match status" value="2"/>
</dbReference>
<keyword evidence="3" id="KW-1133">Transmembrane helix</keyword>
<dbReference type="Pfam" id="PF00076">
    <property type="entry name" value="RRM_1"/>
    <property type="match status" value="2"/>
</dbReference>
<dbReference type="InterPro" id="IPR012677">
    <property type="entry name" value="Nucleotide-bd_a/b_plait_sf"/>
</dbReference>
<dbReference type="Proteomes" id="UP000008810">
    <property type="component" value="Chromosome 2"/>
</dbReference>
<dbReference type="Gene3D" id="3.30.70.330">
    <property type="match status" value="2"/>
</dbReference>
<dbReference type="EnsemblPlants" id="PNT70687">
    <property type="protein sequence ID" value="PNT70687"/>
    <property type="gene ID" value="BRADI_2g16227v3"/>
</dbReference>
<evidence type="ECO:0000256" key="1">
    <source>
        <dbReference type="ARBA" id="ARBA00022884"/>
    </source>
</evidence>
<feature type="transmembrane region" description="Helical" evidence="3">
    <location>
        <begin position="7"/>
        <end position="26"/>
    </location>
</feature>
<keyword evidence="3" id="KW-0812">Transmembrane</keyword>
<feature type="domain" description="RRM" evidence="4">
    <location>
        <begin position="10"/>
        <end position="101"/>
    </location>
</feature>
<feature type="domain" description="RRM" evidence="4">
    <location>
        <begin position="108"/>
        <end position="188"/>
    </location>
</feature>
<reference evidence="6" key="3">
    <citation type="submission" date="2018-08" db="UniProtKB">
        <authorList>
            <consortium name="EnsemblPlants"/>
        </authorList>
    </citation>
    <scope>IDENTIFICATION</scope>
    <source>
        <strain evidence="6">cv. Bd21</strain>
    </source>
</reference>
<dbReference type="GO" id="GO:0009507">
    <property type="term" value="C:chloroplast"/>
    <property type="evidence" value="ECO:0007669"/>
    <property type="project" value="GOC"/>
</dbReference>
<evidence type="ECO:0000259" key="4">
    <source>
        <dbReference type="PROSITE" id="PS50102"/>
    </source>
</evidence>
<dbReference type="InterPro" id="IPR050502">
    <property type="entry name" value="Euk_RNA-bind_prot"/>
</dbReference>
<dbReference type="EMBL" id="CM000881">
    <property type="protein sequence ID" value="PNT70687.1"/>
    <property type="molecule type" value="Genomic_DNA"/>
</dbReference>
<evidence type="ECO:0000313" key="6">
    <source>
        <dbReference type="EnsemblPlants" id="PNT70687"/>
    </source>
</evidence>
<dbReference type="GO" id="GO:0003729">
    <property type="term" value="F:mRNA binding"/>
    <property type="evidence" value="ECO:0000318"/>
    <property type="project" value="GO_Central"/>
</dbReference>
<protein>
    <recommendedName>
        <fullName evidence="4">RRM domain-containing protein</fullName>
    </recommendedName>
</protein>
<dbReference type="SMART" id="SM00360">
    <property type="entry name" value="RRM"/>
    <property type="match status" value="2"/>
</dbReference>
<dbReference type="GO" id="GO:1901259">
    <property type="term" value="P:chloroplast rRNA processing"/>
    <property type="evidence" value="ECO:0000318"/>
    <property type="project" value="GO_Central"/>
</dbReference>
<dbReference type="Gramene" id="PNT70687">
    <property type="protein sequence ID" value="PNT70687"/>
    <property type="gene ID" value="BRADI_2g16227v3"/>
</dbReference>
<evidence type="ECO:0000256" key="3">
    <source>
        <dbReference type="SAM" id="Phobius"/>
    </source>
</evidence>
<accession>A0A2K2D8U9</accession>
<dbReference type="PANTHER" id="PTHR48025">
    <property type="entry name" value="OS02G0815200 PROTEIN"/>
    <property type="match status" value="1"/>
</dbReference>
<organism evidence="5">
    <name type="scientific">Brachypodium distachyon</name>
    <name type="common">Purple false brome</name>
    <name type="synonym">Trachynia distachya</name>
    <dbReference type="NCBI Taxonomy" id="15368"/>
    <lineage>
        <taxon>Eukaryota</taxon>
        <taxon>Viridiplantae</taxon>
        <taxon>Streptophyta</taxon>
        <taxon>Embryophyta</taxon>
        <taxon>Tracheophyta</taxon>
        <taxon>Spermatophyta</taxon>
        <taxon>Magnoliopsida</taxon>
        <taxon>Liliopsida</taxon>
        <taxon>Poales</taxon>
        <taxon>Poaceae</taxon>
        <taxon>BOP clade</taxon>
        <taxon>Pooideae</taxon>
        <taxon>Stipodae</taxon>
        <taxon>Brachypodieae</taxon>
        <taxon>Brachypodium</taxon>
    </lineage>
</organism>
<dbReference type="InParanoid" id="A0A2K2D8U9"/>
<evidence type="ECO:0000256" key="2">
    <source>
        <dbReference type="PROSITE-ProRule" id="PRU00176"/>
    </source>
</evidence>
<dbReference type="OrthoDB" id="439808at2759"/>
<dbReference type="PANTHER" id="PTHR48025:SF3">
    <property type="entry name" value="31 KDA RIBONUCLEOPROTEIN, CHLOROPLASTIC-RELATED"/>
    <property type="match status" value="1"/>
</dbReference>
<proteinExistence type="predicted"/>
<keyword evidence="1 2" id="KW-0694">RNA-binding</keyword>
<keyword evidence="7" id="KW-1185">Reference proteome</keyword>
<reference evidence="5 6" key="1">
    <citation type="journal article" date="2010" name="Nature">
        <title>Genome sequencing and analysis of the model grass Brachypodium distachyon.</title>
        <authorList>
            <consortium name="International Brachypodium Initiative"/>
        </authorList>
    </citation>
    <scope>NUCLEOTIDE SEQUENCE [LARGE SCALE GENOMIC DNA]</scope>
    <source>
        <strain evidence="5 6">Bd21</strain>
    </source>
</reference>
<reference evidence="5" key="2">
    <citation type="submission" date="2017-06" db="EMBL/GenBank/DDBJ databases">
        <title>WGS assembly of Brachypodium distachyon.</title>
        <authorList>
            <consortium name="The International Brachypodium Initiative"/>
            <person name="Lucas S."/>
            <person name="Harmon-Smith M."/>
            <person name="Lail K."/>
            <person name="Tice H."/>
            <person name="Grimwood J."/>
            <person name="Bruce D."/>
            <person name="Barry K."/>
            <person name="Shu S."/>
            <person name="Lindquist E."/>
            <person name="Wang M."/>
            <person name="Pitluck S."/>
            <person name="Vogel J.P."/>
            <person name="Garvin D.F."/>
            <person name="Mockler T.C."/>
            <person name="Schmutz J."/>
            <person name="Rokhsar D."/>
            <person name="Bevan M.W."/>
        </authorList>
    </citation>
    <scope>NUCLEOTIDE SEQUENCE</scope>
    <source>
        <strain evidence="5">Bd21</strain>
    </source>
</reference>
<evidence type="ECO:0000313" key="7">
    <source>
        <dbReference type="Proteomes" id="UP000008810"/>
    </source>
</evidence>